<evidence type="ECO:0000256" key="3">
    <source>
        <dbReference type="ARBA" id="ARBA00022692"/>
    </source>
</evidence>
<protein>
    <recommendedName>
        <fullName evidence="9">Protein RER1</fullName>
    </recommendedName>
</protein>
<dbReference type="AlphaFoldDB" id="A0ABD3D1L4"/>
<evidence type="ECO:0000313" key="8">
    <source>
        <dbReference type="Proteomes" id="UP001632038"/>
    </source>
</evidence>
<dbReference type="GO" id="GO:0005737">
    <property type="term" value="C:cytoplasm"/>
    <property type="evidence" value="ECO:0007669"/>
    <property type="project" value="UniProtKB-ARBA"/>
</dbReference>
<comment type="caution">
    <text evidence="7">The sequence shown here is derived from an EMBL/GenBank/DDBJ whole genome shotgun (WGS) entry which is preliminary data.</text>
</comment>
<dbReference type="InterPro" id="IPR004932">
    <property type="entry name" value="Rer1"/>
</dbReference>
<evidence type="ECO:0000256" key="5">
    <source>
        <dbReference type="ARBA" id="ARBA00023136"/>
    </source>
</evidence>
<dbReference type="Pfam" id="PF03248">
    <property type="entry name" value="Rer1"/>
    <property type="match status" value="1"/>
</dbReference>
<comment type="subcellular location">
    <subcellularLocation>
        <location evidence="1">Membrane</location>
        <topology evidence="1">Multi-pass membrane protein</topology>
    </subcellularLocation>
</comment>
<keyword evidence="5 6" id="KW-0472">Membrane</keyword>
<name>A0ABD3D1L4_9LAMI</name>
<evidence type="ECO:0000256" key="1">
    <source>
        <dbReference type="ARBA" id="ARBA00004141"/>
    </source>
</evidence>
<keyword evidence="4 6" id="KW-1133">Transmembrane helix</keyword>
<evidence type="ECO:0008006" key="9">
    <source>
        <dbReference type="Google" id="ProtNLM"/>
    </source>
</evidence>
<comment type="similarity">
    <text evidence="2">Belongs to the RER1 family.</text>
</comment>
<organism evidence="7 8">
    <name type="scientific">Castilleja foliolosa</name>
    <dbReference type="NCBI Taxonomy" id="1961234"/>
    <lineage>
        <taxon>Eukaryota</taxon>
        <taxon>Viridiplantae</taxon>
        <taxon>Streptophyta</taxon>
        <taxon>Embryophyta</taxon>
        <taxon>Tracheophyta</taxon>
        <taxon>Spermatophyta</taxon>
        <taxon>Magnoliopsida</taxon>
        <taxon>eudicotyledons</taxon>
        <taxon>Gunneridae</taxon>
        <taxon>Pentapetalae</taxon>
        <taxon>asterids</taxon>
        <taxon>lamiids</taxon>
        <taxon>Lamiales</taxon>
        <taxon>Orobanchaceae</taxon>
        <taxon>Pedicularideae</taxon>
        <taxon>Castillejinae</taxon>
        <taxon>Castilleja</taxon>
    </lineage>
</organism>
<sequence>MTLQYYSDKLNGQFRYRWISTFVLACFYGIRVYLHGYVIITLFVGMILSGFLVQFLSSVIKSDDPDQDPSDGPPILPIKESDELRPFVPVLPEYNFWCCVHTVLCVALPLTFVPKLNPPTHPWVKYFYFGFWIVFTVVQLLLVQDRMIKYKYFPFYYGDKKNGEYKGK</sequence>
<evidence type="ECO:0000256" key="4">
    <source>
        <dbReference type="ARBA" id="ARBA00022989"/>
    </source>
</evidence>
<evidence type="ECO:0000256" key="6">
    <source>
        <dbReference type="SAM" id="Phobius"/>
    </source>
</evidence>
<dbReference type="PANTHER" id="PTHR10743">
    <property type="entry name" value="PROTEIN RER1"/>
    <property type="match status" value="1"/>
</dbReference>
<dbReference type="GO" id="GO:0016020">
    <property type="term" value="C:membrane"/>
    <property type="evidence" value="ECO:0007669"/>
    <property type="project" value="UniProtKB-SubCell"/>
</dbReference>
<proteinExistence type="inferred from homology"/>
<feature type="transmembrane region" description="Helical" evidence="6">
    <location>
        <begin position="36"/>
        <end position="56"/>
    </location>
</feature>
<dbReference type="PANTHER" id="PTHR10743:SF17">
    <property type="entry name" value="PROTEIN RER1A"/>
    <property type="match status" value="1"/>
</dbReference>
<dbReference type="Proteomes" id="UP001632038">
    <property type="component" value="Unassembled WGS sequence"/>
</dbReference>
<keyword evidence="8" id="KW-1185">Reference proteome</keyword>
<gene>
    <name evidence="7" type="ORF">CASFOL_020705</name>
</gene>
<feature type="transmembrane region" description="Helical" evidence="6">
    <location>
        <begin position="126"/>
        <end position="143"/>
    </location>
</feature>
<accession>A0ABD3D1L4</accession>
<dbReference type="EMBL" id="JAVIJP010000027">
    <property type="protein sequence ID" value="KAL3636158.1"/>
    <property type="molecule type" value="Genomic_DNA"/>
</dbReference>
<reference evidence="8" key="1">
    <citation type="journal article" date="2024" name="IScience">
        <title>Strigolactones Initiate the Formation of Haustorium-like Structures in Castilleja.</title>
        <authorList>
            <person name="Buerger M."/>
            <person name="Peterson D."/>
            <person name="Chory J."/>
        </authorList>
    </citation>
    <scope>NUCLEOTIDE SEQUENCE [LARGE SCALE GENOMIC DNA]</scope>
</reference>
<keyword evidence="3 6" id="KW-0812">Transmembrane</keyword>
<evidence type="ECO:0000313" key="7">
    <source>
        <dbReference type="EMBL" id="KAL3636158.1"/>
    </source>
</evidence>
<evidence type="ECO:0000256" key="2">
    <source>
        <dbReference type="ARBA" id="ARBA00006070"/>
    </source>
</evidence>